<keyword evidence="1" id="KW-1133">Transmembrane helix</keyword>
<keyword evidence="1" id="KW-0472">Membrane</keyword>
<keyword evidence="3" id="KW-1185">Reference proteome</keyword>
<evidence type="ECO:0000256" key="1">
    <source>
        <dbReference type="SAM" id="Phobius"/>
    </source>
</evidence>
<evidence type="ECO:0000313" key="2">
    <source>
        <dbReference type="EMBL" id="WFE90630.1"/>
    </source>
</evidence>
<dbReference type="EMBL" id="CP120863">
    <property type="protein sequence ID" value="WFE90630.1"/>
    <property type="molecule type" value="Genomic_DNA"/>
</dbReference>
<dbReference type="Proteomes" id="UP001209803">
    <property type="component" value="Chromosome"/>
</dbReference>
<evidence type="ECO:0000313" key="3">
    <source>
        <dbReference type="Proteomes" id="UP001209803"/>
    </source>
</evidence>
<feature type="transmembrane region" description="Helical" evidence="1">
    <location>
        <begin position="61"/>
        <end position="78"/>
    </location>
</feature>
<accession>A0ABY8F9T2</accession>
<reference evidence="2 3" key="1">
    <citation type="submission" date="2023-03" db="EMBL/GenBank/DDBJ databases">
        <title>Roseibium porphyridii sp. nov. and Roseibium rhodosorbium sp. nov. isolated from marine algae, Porphyridium cruentum and Rhodosorus marinus, respectively.</title>
        <authorList>
            <person name="Lee M.W."/>
            <person name="Choi B.J."/>
            <person name="Lee J.K."/>
            <person name="Choi D.G."/>
            <person name="Baek J.H."/>
            <person name="Bayburt H."/>
            <person name="Kim J.M."/>
            <person name="Han D.M."/>
            <person name="Kim K.H."/>
            <person name="Jeon C.O."/>
        </authorList>
    </citation>
    <scope>NUCLEOTIDE SEQUENCE [LARGE SCALE GENOMIC DNA]</scope>
    <source>
        <strain evidence="2 3">KMA01</strain>
    </source>
</reference>
<protein>
    <submittedName>
        <fullName evidence="2">Uncharacterized protein</fullName>
    </submittedName>
</protein>
<keyword evidence="1" id="KW-0812">Transmembrane</keyword>
<name>A0ABY8F9T2_9HYPH</name>
<dbReference type="RefSeq" id="WP_152499807.1">
    <property type="nucleotide sequence ID" value="NZ_CP120863.1"/>
</dbReference>
<proteinExistence type="predicted"/>
<organism evidence="2 3">
    <name type="scientific">Roseibium porphyridii</name>
    <dbReference type="NCBI Taxonomy" id="2866279"/>
    <lineage>
        <taxon>Bacteria</taxon>
        <taxon>Pseudomonadati</taxon>
        <taxon>Pseudomonadota</taxon>
        <taxon>Alphaproteobacteria</taxon>
        <taxon>Hyphomicrobiales</taxon>
        <taxon>Stappiaceae</taxon>
        <taxon>Roseibium</taxon>
    </lineage>
</organism>
<sequence length="79" mass="9147">MVSRYQTLNEERGARRAAELRRRFSHVSNTAIKRPAFGLRSEPEAAAWSEIKSRRSHVNDLLIWLTLAVIVVFFGFVLF</sequence>
<gene>
    <name evidence="2" type="ORF">K1718_04595</name>
</gene>